<comment type="caution">
    <text evidence="2">The sequence shown here is derived from an EMBL/GenBank/DDBJ whole genome shotgun (WGS) entry which is preliminary data.</text>
</comment>
<gene>
    <name evidence="2" type="ORF">ACFQJ7_13940</name>
</gene>
<accession>A0ABD5X7C7</accession>
<evidence type="ECO:0000313" key="3">
    <source>
        <dbReference type="Proteomes" id="UP001596414"/>
    </source>
</evidence>
<sequence length="123" mass="13795">MGLDPFDPDEMTAQKSVQEQFKEDRLERESLDKSQWPAQIDRAALDIQYGIAVGKSDQVTDIGGVIGRHDFDRATGEFYVEGLSQLAGENSSVARALRQYQDKRIGELVFQLNSFEPVIESIS</sequence>
<dbReference type="RefSeq" id="WP_267638719.1">
    <property type="nucleotide sequence ID" value="NZ_JAODIY010000022.1"/>
</dbReference>
<name>A0ABD5X7C7_9EURY</name>
<protein>
    <submittedName>
        <fullName evidence="2">Uncharacterized protein</fullName>
    </submittedName>
</protein>
<dbReference type="AlphaFoldDB" id="A0ABD5X7C7"/>
<reference evidence="2 3" key="1">
    <citation type="journal article" date="2014" name="Int. J. Syst. Evol. Microbiol.">
        <title>Complete genome sequence of Corynebacterium casei LMG S-19264T (=DSM 44701T), isolated from a smear-ripened cheese.</title>
        <authorList>
            <consortium name="US DOE Joint Genome Institute (JGI-PGF)"/>
            <person name="Walter F."/>
            <person name="Albersmeier A."/>
            <person name="Kalinowski J."/>
            <person name="Ruckert C."/>
        </authorList>
    </citation>
    <scope>NUCLEOTIDE SEQUENCE [LARGE SCALE GENOMIC DNA]</scope>
    <source>
        <strain evidence="2 3">CGMCC 4.7215</strain>
    </source>
</reference>
<evidence type="ECO:0000313" key="2">
    <source>
        <dbReference type="EMBL" id="MFC7127110.1"/>
    </source>
</evidence>
<dbReference type="Proteomes" id="UP001596414">
    <property type="component" value="Unassembled WGS sequence"/>
</dbReference>
<organism evidence="2 3">
    <name type="scientific">Halovenus rubra</name>
    <dbReference type="NCBI Taxonomy" id="869890"/>
    <lineage>
        <taxon>Archaea</taxon>
        <taxon>Methanobacteriati</taxon>
        <taxon>Methanobacteriota</taxon>
        <taxon>Stenosarchaea group</taxon>
        <taxon>Halobacteria</taxon>
        <taxon>Halobacteriales</taxon>
        <taxon>Haloarculaceae</taxon>
        <taxon>Halovenus</taxon>
    </lineage>
</organism>
<dbReference type="EMBL" id="JBHSZQ010000048">
    <property type="protein sequence ID" value="MFC7127110.1"/>
    <property type="molecule type" value="Genomic_DNA"/>
</dbReference>
<feature type="compositionally biased region" description="Acidic residues" evidence="1">
    <location>
        <begin position="1"/>
        <end position="10"/>
    </location>
</feature>
<evidence type="ECO:0000256" key="1">
    <source>
        <dbReference type="SAM" id="MobiDB-lite"/>
    </source>
</evidence>
<feature type="compositionally biased region" description="Basic and acidic residues" evidence="1">
    <location>
        <begin position="20"/>
        <end position="32"/>
    </location>
</feature>
<proteinExistence type="predicted"/>
<feature type="region of interest" description="Disordered" evidence="1">
    <location>
        <begin position="1"/>
        <end position="33"/>
    </location>
</feature>